<comment type="similarity">
    <text evidence="2 6">Belongs to the glycosyltransferase 92 family.</text>
</comment>
<organism evidence="7 8">
    <name type="scientific">Caenorhabditis remanei</name>
    <name type="common">Caenorhabditis vulgaris</name>
    <dbReference type="NCBI Taxonomy" id="31234"/>
    <lineage>
        <taxon>Eukaryota</taxon>
        <taxon>Metazoa</taxon>
        <taxon>Ecdysozoa</taxon>
        <taxon>Nematoda</taxon>
        <taxon>Chromadorea</taxon>
        <taxon>Rhabditida</taxon>
        <taxon>Rhabditina</taxon>
        <taxon>Rhabditomorpha</taxon>
        <taxon>Rhabditoidea</taxon>
        <taxon>Rhabditidae</taxon>
        <taxon>Peloderinae</taxon>
        <taxon>Caenorhabditis</taxon>
    </lineage>
</organism>
<keyword evidence="4 6" id="KW-0808">Transferase</keyword>
<evidence type="ECO:0000256" key="5">
    <source>
        <dbReference type="ARBA" id="ARBA00023136"/>
    </source>
</evidence>
<dbReference type="EC" id="2.4.1.-" evidence="6"/>
<dbReference type="InterPro" id="IPR002516">
    <property type="entry name" value="Glyco_trans_11"/>
</dbReference>
<evidence type="ECO:0000256" key="1">
    <source>
        <dbReference type="ARBA" id="ARBA00004167"/>
    </source>
</evidence>
<evidence type="ECO:0000256" key="4">
    <source>
        <dbReference type="ARBA" id="ARBA00022679"/>
    </source>
</evidence>
<evidence type="ECO:0000313" key="8">
    <source>
        <dbReference type="Proteomes" id="UP000483820"/>
    </source>
</evidence>
<gene>
    <name evidence="7" type="ORF">GCK72_019312</name>
</gene>
<reference evidence="7 8" key="1">
    <citation type="submission" date="2019-12" db="EMBL/GenBank/DDBJ databases">
        <title>Chromosome-level assembly of the Caenorhabditis remanei genome.</title>
        <authorList>
            <person name="Teterina A.A."/>
            <person name="Willis J.H."/>
            <person name="Phillips P.C."/>
        </authorList>
    </citation>
    <scope>NUCLEOTIDE SEQUENCE [LARGE SCALE GENOMIC DNA]</scope>
    <source>
        <strain evidence="7 8">PX506</strain>
        <tissue evidence="7">Whole organism</tissue>
    </source>
</reference>
<dbReference type="GO" id="GO:0016020">
    <property type="term" value="C:membrane"/>
    <property type="evidence" value="ECO:0007669"/>
    <property type="project" value="UniProtKB-SubCell"/>
</dbReference>
<dbReference type="GO" id="GO:0005975">
    <property type="term" value="P:carbohydrate metabolic process"/>
    <property type="evidence" value="ECO:0007669"/>
    <property type="project" value="InterPro"/>
</dbReference>
<protein>
    <recommendedName>
        <fullName evidence="6">Glycosyltransferase family 92 protein</fullName>
        <ecNumber evidence="6">2.4.1.-</ecNumber>
    </recommendedName>
</protein>
<evidence type="ECO:0000256" key="6">
    <source>
        <dbReference type="RuleBase" id="RU366017"/>
    </source>
</evidence>
<name>A0A6A5GBZ3_CAERE</name>
<sequence length="564" mass="64378">MLYPFVFGILALSAVFYLSTLNEFYTESQLVITKESSFRRYISSELEARARLGNHLFELSSLIGIARSLNRTPVFFLADAGYKWCLKDTKKTAPGLADQFLVINRAVPKTIRNTVFHTRCCIYEDPRVLSNIEDEHIHLTGKFYQSYKYFEGMRDEQLSWLKESPAEFPGLPKSDAETHVMCVHVRRGDFLIAGFQASDAHFIRNAVEYIMEKENTEKTQRTVVYFGDDHEFMKSIFDDTNLGKDNISKNITHVISQNSPSDDMLYSKSNCEVFLLSASQSTFGWWLGYFSINNKVYYMDMRVNYVGAYVVIELGLRQVELSVQEIHKPVQKGITMCVQPVYYYSQWQNIVLYIEAWRAQGATRFIVFYHSSTKDTRKVLDYYQDLGVIELRPWPSFGSLPNDIADKYPSIDNSAYIFAQFLALNLCILEIQTTIGAAIDFDEIAVPLNGTTLDYATKEMTGTNVGALEFENNYVSMNPPIYTSDFSGVSSPTFYSKVGPQKVKSIFGKTPPPASLKFLDTFNMCEKRSLNEGTCHSATCKSDMDAVHEWVYDRTEGVFLAGEY</sequence>
<dbReference type="PANTHER" id="PTHR47024:SF2">
    <property type="entry name" value="GLYCOSYLTRANSFERASE FAMILY 92 PROTEIN"/>
    <property type="match status" value="1"/>
</dbReference>
<evidence type="ECO:0000256" key="3">
    <source>
        <dbReference type="ARBA" id="ARBA00022676"/>
    </source>
</evidence>
<proteinExistence type="inferred from homology"/>
<dbReference type="KEGG" id="crq:GCK72_019312"/>
<dbReference type="CDD" id="cd11301">
    <property type="entry name" value="Fut1_Fut2_like"/>
    <property type="match status" value="1"/>
</dbReference>
<dbReference type="CTD" id="9839117"/>
<dbReference type="Pfam" id="PF01697">
    <property type="entry name" value="Glyco_transf_92"/>
    <property type="match status" value="1"/>
</dbReference>
<dbReference type="Pfam" id="PF01531">
    <property type="entry name" value="Glyco_transf_11"/>
    <property type="match status" value="1"/>
</dbReference>
<dbReference type="GeneID" id="9839117"/>
<evidence type="ECO:0000256" key="2">
    <source>
        <dbReference type="ARBA" id="ARBA00007647"/>
    </source>
</evidence>
<accession>A0A6A5GBZ3</accession>
<comment type="subcellular location">
    <subcellularLocation>
        <location evidence="1">Membrane</location>
        <topology evidence="1">Single-pass membrane protein</topology>
    </subcellularLocation>
</comment>
<keyword evidence="3 6" id="KW-0328">Glycosyltransferase</keyword>
<evidence type="ECO:0000313" key="7">
    <source>
        <dbReference type="EMBL" id="KAF1752757.1"/>
    </source>
</evidence>
<dbReference type="GO" id="GO:0008107">
    <property type="term" value="F:galactoside 2-alpha-L-fucosyltransferase activity"/>
    <property type="evidence" value="ECO:0007669"/>
    <property type="project" value="InterPro"/>
</dbReference>
<dbReference type="EMBL" id="WUAV01000005">
    <property type="protein sequence ID" value="KAF1752757.1"/>
    <property type="molecule type" value="Genomic_DNA"/>
</dbReference>
<dbReference type="PANTHER" id="PTHR47024">
    <property type="entry name" value="BIOFILM ABSENT ON HEAD (AFTER YERSINIA EXPOSURE)-RELATED"/>
    <property type="match status" value="1"/>
</dbReference>
<dbReference type="RefSeq" id="XP_053581882.1">
    <property type="nucleotide sequence ID" value="XM_053732969.1"/>
</dbReference>
<dbReference type="InterPro" id="IPR008166">
    <property type="entry name" value="Glyco_transf_92"/>
</dbReference>
<dbReference type="AlphaFoldDB" id="A0A6A5GBZ3"/>
<keyword evidence="5" id="KW-0472">Membrane</keyword>
<dbReference type="Proteomes" id="UP000483820">
    <property type="component" value="Chromosome V"/>
</dbReference>
<comment type="caution">
    <text evidence="7">The sequence shown here is derived from an EMBL/GenBank/DDBJ whole genome shotgun (WGS) entry which is preliminary data.</text>
</comment>